<organism evidence="2 3">
    <name type="scientific">Aeromicrobium flavum</name>
    <dbReference type="NCBI Taxonomy" id="416568"/>
    <lineage>
        <taxon>Bacteria</taxon>
        <taxon>Bacillati</taxon>
        <taxon>Actinomycetota</taxon>
        <taxon>Actinomycetes</taxon>
        <taxon>Propionibacteriales</taxon>
        <taxon>Nocardioidaceae</taxon>
        <taxon>Aeromicrobium</taxon>
    </lineage>
</organism>
<name>A0A512HYE5_9ACTN</name>
<feature type="transmembrane region" description="Helical" evidence="1">
    <location>
        <begin position="21"/>
        <end position="42"/>
    </location>
</feature>
<proteinExistence type="predicted"/>
<dbReference type="AlphaFoldDB" id="A0A512HYE5"/>
<dbReference type="EMBL" id="BJZQ01000019">
    <property type="protein sequence ID" value="GEO90465.1"/>
    <property type="molecule type" value="Genomic_DNA"/>
</dbReference>
<dbReference type="Proteomes" id="UP000321769">
    <property type="component" value="Unassembled WGS sequence"/>
</dbReference>
<accession>A0A512HYE5</accession>
<evidence type="ECO:0000313" key="3">
    <source>
        <dbReference type="Proteomes" id="UP000321769"/>
    </source>
</evidence>
<evidence type="ECO:0000256" key="1">
    <source>
        <dbReference type="SAM" id="Phobius"/>
    </source>
</evidence>
<evidence type="ECO:0000313" key="2">
    <source>
        <dbReference type="EMBL" id="GEO90465.1"/>
    </source>
</evidence>
<comment type="caution">
    <text evidence="2">The sequence shown here is derived from an EMBL/GenBank/DDBJ whole genome shotgun (WGS) entry which is preliminary data.</text>
</comment>
<dbReference type="OrthoDB" id="3300800at2"/>
<sequence>MPDRGFRDQWAELSFEKKMSIFVGPVVVVVVGAVLTAALSSWGDGDDPRPTPPTTLADERIEVLDFVVDGGERQDLVSDPPTVFPQIDVTLRNVGASVSVITGAQFGILDFGRLRICEAGGGPLESSKDYDVVLPVDPAADQVLRSKVSQALEPNSADRFTFTMNVEPRGQGEGVFLYRLDVRLVMTRRTSRRGWARRSSPCPTCPRRSTSPLTPVGWCRLRPHPTLRSTASNGAIARTSRRICG</sequence>
<keyword evidence="1" id="KW-0812">Transmembrane</keyword>
<keyword evidence="1" id="KW-1133">Transmembrane helix</keyword>
<gene>
    <name evidence="2" type="ORF">AFL01nite_27920</name>
</gene>
<reference evidence="2 3" key="1">
    <citation type="submission" date="2019-07" db="EMBL/GenBank/DDBJ databases">
        <title>Whole genome shotgun sequence of Aeromicrobium flavum NBRC 107625.</title>
        <authorList>
            <person name="Hosoyama A."/>
            <person name="Uohara A."/>
            <person name="Ohji S."/>
            <person name="Ichikawa N."/>
        </authorList>
    </citation>
    <scope>NUCLEOTIDE SEQUENCE [LARGE SCALE GENOMIC DNA]</scope>
    <source>
        <strain evidence="2 3">NBRC 107625</strain>
    </source>
</reference>
<keyword evidence="1" id="KW-0472">Membrane</keyword>
<keyword evidence="3" id="KW-1185">Reference proteome</keyword>
<protein>
    <submittedName>
        <fullName evidence="2">Uncharacterized protein</fullName>
    </submittedName>
</protein>
<dbReference type="RefSeq" id="WP_146828442.1">
    <property type="nucleotide sequence ID" value="NZ_BAAAYQ010000005.1"/>
</dbReference>